<evidence type="ECO:0000313" key="2">
    <source>
        <dbReference type="EMBL" id="KAF5821396.1"/>
    </source>
</evidence>
<organism evidence="3 4">
    <name type="scientific">Helianthus annuus</name>
    <name type="common">Common sunflower</name>
    <dbReference type="NCBI Taxonomy" id="4232"/>
    <lineage>
        <taxon>Eukaryota</taxon>
        <taxon>Viridiplantae</taxon>
        <taxon>Streptophyta</taxon>
        <taxon>Embryophyta</taxon>
        <taxon>Tracheophyta</taxon>
        <taxon>Spermatophyta</taxon>
        <taxon>Magnoliopsida</taxon>
        <taxon>eudicotyledons</taxon>
        <taxon>Gunneridae</taxon>
        <taxon>Pentapetalae</taxon>
        <taxon>asterids</taxon>
        <taxon>campanulids</taxon>
        <taxon>Asterales</taxon>
        <taxon>Asteraceae</taxon>
        <taxon>Asteroideae</taxon>
        <taxon>Heliantheae alliance</taxon>
        <taxon>Heliantheae</taxon>
        <taxon>Helianthus</taxon>
    </lineage>
</organism>
<accession>A0A251VNB7</accession>
<dbReference type="Proteomes" id="UP000215914">
    <property type="component" value="Chromosome 1"/>
</dbReference>
<evidence type="ECO:0008006" key="5">
    <source>
        <dbReference type="Google" id="ProtNLM"/>
    </source>
</evidence>
<dbReference type="EMBL" id="MNCJ02000316">
    <property type="protein sequence ID" value="KAF5821396.1"/>
    <property type="molecule type" value="Genomic_DNA"/>
</dbReference>
<reference evidence="2" key="3">
    <citation type="submission" date="2020-06" db="EMBL/GenBank/DDBJ databases">
        <title>Helianthus annuus Genome sequencing and assembly Release 2.</title>
        <authorList>
            <person name="Gouzy J."/>
            <person name="Langlade N."/>
            <person name="Munos S."/>
        </authorList>
    </citation>
    <scope>NUCLEOTIDE SEQUENCE</scope>
    <source>
        <tissue evidence="2">Leaves</tissue>
    </source>
</reference>
<keyword evidence="4" id="KW-1185">Reference proteome</keyword>
<dbReference type="InParanoid" id="A0A251VNB7"/>
<feature type="chain" id="PRO_5012513129" description="Secreted protein" evidence="1">
    <location>
        <begin position="24"/>
        <end position="64"/>
    </location>
</feature>
<protein>
    <recommendedName>
        <fullName evidence="5">Secreted protein</fullName>
    </recommendedName>
</protein>
<keyword evidence="1" id="KW-0732">Signal</keyword>
<name>A0A251VNB7_HELAN</name>
<dbReference type="AlphaFoldDB" id="A0A251VNB7"/>
<sequence length="64" mass="7383">MHEWWCLVLMIYVFCIYSASVNCLNHMKLTRSNNTDGIPGQCNCFVYACLTSSNQRLAFGRKQT</sequence>
<reference evidence="2 4" key="1">
    <citation type="journal article" date="2017" name="Nature">
        <title>The sunflower genome provides insights into oil metabolism, flowering and Asterid evolution.</title>
        <authorList>
            <person name="Badouin H."/>
            <person name="Gouzy J."/>
            <person name="Grassa C.J."/>
            <person name="Murat F."/>
            <person name="Staton S.E."/>
            <person name="Cottret L."/>
            <person name="Lelandais-Briere C."/>
            <person name="Owens G.L."/>
            <person name="Carrere S."/>
            <person name="Mayjonade B."/>
            <person name="Legrand L."/>
            <person name="Gill N."/>
            <person name="Kane N.C."/>
            <person name="Bowers J.E."/>
            <person name="Hubner S."/>
            <person name="Bellec A."/>
            <person name="Berard A."/>
            <person name="Berges H."/>
            <person name="Blanchet N."/>
            <person name="Boniface M.C."/>
            <person name="Brunel D."/>
            <person name="Catrice O."/>
            <person name="Chaidir N."/>
            <person name="Claudel C."/>
            <person name="Donnadieu C."/>
            <person name="Faraut T."/>
            <person name="Fievet G."/>
            <person name="Helmstetter N."/>
            <person name="King M."/>
            <person name="Knapp S.J."/>
            <person name="Lai Z."/>
            <person name="Le Paslier M.C."/>
            <person name="Lippi Y."/>
            <person name="Lorenzon L."/>
            <person name="Mandel J.R."/>
            <person name="Marage G."/>
            <person name="Marchand G."/>
            <person name="Marquand E."/>
            <person name="Bret-Mestries E."/>
            <person name="Morien E."/>
            <person name="Nambeesan S."/>
            <person name="Nguyen T."/>
            <person name="Pegot-Espagnet P."/>
            <person name="Pouilly N."/>
            <person name="Raftis F."/>
            <person name="Sallet E."/>
            <person name="Schiex T."/>
            <person name="Thomas J."/>
            <person name="Vandecasteele C."/>
            <person name="Vares D."/>
            <person name="Vear F."/>
            <person name="Vautrin S."/>
            <person name="Crespi M."/>
            <person name="Mangin B."/>
            <person name="Burke J.M."/>
            <person name="Salse J."/>
            <person name="Munos S."/>
            <person name="Vincourt P."/>
            <person name="Rieseberg L.H."/>
            <person name="Langlade N.B."/>
        </authorList>
    </citation>
    <scope>NUCLEOTIDE SEQUENCE [LARGE SCALE GENOMIC DNA]</scope>
    <source>
        <strain evidence="4">cv. SF193</strain>
        <tissue evidence="2">Leaves</tissue>
    </source>
</reference>
<evidence type="ECO:0000256" key="1">
    <source>
        <dbReference type="SAM" id="SignalP"/>
    </source>
</evidence>
<reference evidence="3" key="2">
    <citation type="submission" date="2017-02" db="EMBL/GenBank/DDBJ databases">
        <title>Sunflower complete genome.</title>
        <authorList>
            <person name="Langlade N."/>
            <person name="Munos S."/>
        </authorList>
    </citation>
    <scope>NUCLEOTIDE SEQUENCE [LARGE SCALE GENOMIC DNA]</scope>
    <source>
        <tissue evidence="3">Leaves</tissue>
    </source>
</reference>
<feature type="signal peptide" evidence="1">
    <location>
        <begin position="1"/>
        <end position="23"/>
    </location>
</feature>
<dbReference type="EMBL" id="CM007890">
    <property type="protein sequence ID" value="OTG36623.1"/>
    <property type="molecule type" value="Genomic_DNA"/>
</dbReference>
<proteinExistence type="predicted"/>
<gene>
    <name evidence="3" type="ORF">HannXRQ_Chr01g0009631</name>
    <name evidence="2" type="ORF">HanXRQr2_Chr01g0013531</name>
</gene>
<dbReference type="Gramene" id="mRNA:HanXRQr2_Chr01g0013531">
    <property type="protein sequence ID" value="mRNA:HanXRQr2_Chr01g0013531"/>
    <property type="gene ID" value="HanXRQr2_Chr01g0013531"/>
</dbReference>
<evidence type="ECO:0000313" key="3">
    <source>
        <dbReference type="EMBL" id="OTG36623.1"/>
    </source>
</evidence>
<evidence type="ECO:0000313" key="4">
    <source>
        <dbReference type="Proteomes" id="UP000215914"/>
    </source>
</evidence>